<evidence type="ECO:0000313" key="1">
    <source>
        <dbReference type="EMBL" id="CAK7328661.1"/>
    </source>
</evidence>
<protein>
    <submittedName>
        <fullName evidence="1">Uncharacterized protein</fullName>
    </submittedName>
</protein>
<comment type="caution">
    <text evidence="1">The sequence shown here is derived from an EMBL/GenBank/DDBJ whole genome shotgun (WGS) entry which is preliminary data.</text>
</comment>
<sequence>MLEAAVHYPRYFTRLIVEANSSHSYRREYIGHSSQKAYVAKPTLGRRQPSFPGATGYLTKADWIGGESLLISYRNPTDSSQRSNEVGQVVLPLSPWGMIHLPHRPELRTAIPPTSSATKTRTGY</sequence>
<reference evidence="1 2" key="1">
    <citation type="submission" date="2024-01" db="EMBL/GenBank/DDBJ databases">
        <authorList>
            <person name="Waweru B."/>
        </authorList>
    </citation>
    <scope>NUCLEOTIDE SEQUENCE [LARGE SCALE GENOMIC DNA]</scope>
</reference>
<proteinExistence type="predicted"/>
<accession>A0AAV1R3T5</accession>
<keyword evidence="2" id="KW-1185">Reference proteome</keyword>
<gene>
    <name evidence="1" type="ORF">DCAF_LOCUS6389</name>
</gene>
<dbReference type="AlphaFoldDB" id="A0AAV1R3T5"/>
<evidence type="ECO:0000313" key="2">
    <source>
        <dbReference type="Proteomes" id="UP001314170"/>
    </source>
</evidence>
<dbReference type="EMBL" id="CAWUPB010000903">
    <property type="protein sequence ID" value="CAK7328661.1"/>
    <property type="molecule type" value="Genomic_DNA"/>
</dbReference>
<dbReference type="Proteomes" id="UP001314170">
    <property type="component" value="Unassembled WGS sequence"/>
</dbReference>
<name>A0AAV1R3T5_9ROSI</name>
<organism evidence="1 2">
    <name type="scientific">Dovyalis caffra</name>
    <dbReference type="NCBI Taxonomy" id="77055"/>
    <lineage>
        <taxon>Eukaryota</taxon>
        <taxon>Viridiplantae</taxon>
        <taxon>Streptophyta</taxon>
        <taxon>Embryophyta</taxon>
        <taxon>Tracheophyta</taxon>
        <taxon>Spermatophyta</taxon>
        <taxon>Magnoliopsida</taxon>
        <taxon>eudicotyledons</taxon>
        <taxon>Gunneridae</taxon>
        <taxon>Pentapetalae</taxon>
        <taxon>rosids</taxon>
        <taxon>fabids</taxon>
        <taxon>Malpighiales</taxon>
        <taxon>Salicaceae</taxon>
        <taxon>Flacourtieae</taxon>
        <taxon>Dovyalis</taxon>
    </lineage>
</organism>